<evidence type="ECO:0000313" key="1">
    <source>
        <dbReference type="EMBL" id="XAM42052.1"/>
    </source>
</evidence>
<accession>A0ABZ3FH69</accession>
<dbReference type="EMBL" id="CP154622">
    <property type="protein sequence ID" value="XAM42052.1"/>
    <property type="molecule type" value="Genomic_DNA"/>
</dbReference>
<keyword evidence="2" id="KW-1185">Reference proteome</keyword>
<protein>
    <recommendedName>
        <fullName evidence="3">DUF2187 domain-containing protein</fullName>
    </recommendedName>
</protein>
<evidence type="ECO:0008006" key="3">
    <source>
        <dbReference type="Google" id="ProtNLM"/>
    </source>
</evidence>
<dbReference type="RefSeq" id="WP_343337305.1">
    <property type="nucleotide sequence ID" value="NZ_CP154622.1"/>
</dbReference>
<proteinExistence type="predicted"/>
<reference evidence="1 2" key="1">
    <citation type="submission" date="2024-04" db="EMBL/GenBank/DDBJ databases">
        <title>Isolation and characterization of novel acetogenic strains of the genera Terrisporobacter and Acetoanaerobium.</title>
        <authorList>
            <person name="Boeer T."/>
            <person name="Schueler M.A."/>
            <person name="Lueschen A."/>
            <person name="Eysell L."/>
            <person name="Droege J."/>
            <person name="Heinemann M."/>
            <person name="Engelhardt L."/>
            <person name="Basen M."/>
            <person name="Daniel R."/>
        </authorList>
    </citation>
    <scope>NUCLEOTIDE SEQUENCE [LARGE SCALE GENOMIC DNA]</scope>
    <source>
        <strain evidence="1 2">ELB</strain>
    </source>
</reference>
<evidence type="ECO:0000313" key="2">
    <source>
        <dbReference type="Proteomes" id="UP001477947"/>
    </source>
</evidence>
<dbReference type="Proteomes" id="UP001477947">
    <property type="component" value="Chromosome"/>
</dbReference>
<organism evidence="1 2">
    <name type="scientific">Terrisporobacter petrolearius</name>
    <dbReference type="NCBI Taxonomy" id="1460447"/>
    <lineage>
        <taxon>Bacteria</taxon>
        <taxon>Bacillati</taxon>
        <taxon>Bacillota</taxon>
        <taxon>Clostridia</taxon>
        <taxon>Peptostreptococcales</taxon>
        <taxon>Peptostreptococcaceae</taxon>
        <taxon>Terrisporobacter</taxon>
    </lineage>
</organism>
<name>A0ABZ3FH69_9FIRM</name>
<gene>
    <name evidence="1" type="ORF">TPELB_23650</name>
</gene>
<sequence length="73" mass="8422">MIKAGDRILIKLYSKEIVGEVLEVYECVDTTFNYSKEYSTLRYLVDYKDDRLNHSVIHKKDIIGIVKPVGVEG</sequence>